<name>A0A2Z3GU68_9BACT</name>
<evidence type="ECO:0000313" key="3">
    <source>
        <dbReference type="Proteomes" id="UP000245802"/>
    </source>
</evidence>
<proteinExistence type="predicted"/>
<dbReference type="OrthoDB" id="215598at2"/>
<feature type="region of interest" description="Disordered" evidence="1">
    <location>
        <begin position="1"/>
        <end position="44"/>
    </location>
</feature>
<evidence type="ECO:0000256" key="1">
    <source>
        <dbReference type="SAM" id="MobiDB-lite"/>
    </source>
</evidence>
<keyword evidence="3" id="KW-1185">Reference proteome</keyword>
<gene>
    <name evidence="2" type="ORF">C1280_03075</name>
</gene>
<dbReference type="Proteomes" id="UP000245802">
    <property type="component" value="Chromosome"/>
</dbReference>
<feature type="compositionally biased region" description="Basic and acidic residues" evidence="1">
    <location>
        <begin position="21"/>
        <end position="40"/>
    </location>
</feature>
<reference evidence="2 3" key="1">
    <citation type="submission" date="2018-01" db="EMBL/GenBank/DDBJ databases">
        <title>G. obscuriglobus.</title>
        <authorList>
            <person name="Franke J."/>
            <person name="Blomberg W."/>
            <person name="Selmecki A."/>
        </authorList>
    </citation>
    <scope>NUCLEOTIDE SEQUENCE [LARGE SCALE GENOMIC DNA]</scope>
    <source>
        <strain evidence="2 3">DSM 5831</strain>
    </source>
</reference>
<evidence type="ECO:0000313" key="2">
    <source>
        <dbReference type="EMBL" id="AWM36091.1"/>
    </source>
</evidence>
<dbReference type="AlphaFoldDB" id="A0A2Z3GU68"/>
<protein>
    <recommendedName>
        <fullName evidence="4">Transposase DDE domain-containing protein</fullName>
    </recommendedName>
</protein>
<accession>A0A2Z3GU68</accession>
<evidence type="ECO:0008006" key="4">
    <source>
        <dbReference type="Google" id="ProtNLM"/>
    </source>
</evidence>
<sequence length="71" mass="8109">MDGIATRGSAAAIPSRKNRTARRDVDTDRYKDRNRGERFGAKATPHRRVATRCDETARNFLARAHIMILLR</sequence>
<dbReference type="KEGG" id="gog:C1280_03075"/>
<organism evidence="2 3">
    <name type="scientific">Gemmata obscuriglobus</name>
    <dbReference type="NCBI Taxonomy" id="114"/>
    <lineage>
        <taxon>Bacteria</taxon>
        <taxon>Pseudomonadati</taxon>
        <taxon>Planctomycetota</taxon>
        <taxon>Planctomycetia</taxon>
        <taxon>Gemmatales</taxon>
        <taxon>Gemmataceae</taxon>
        <taxon>Gemmata</taxon>
    </lineage>
</organism>
<dbReference type="EMBL" id="CP025958">
    <property type="protein sequence ID" value="AWM36091.1"/>
    <property type="molecule type" value="Genomic_DNA"/>
</dbReference>